<dbReference type="InterPro" id="IPR037066">
    <property type="entry name" value="Plug_dom_sf"/>
</dbReference>
<evidence type="ECO:0000256" key="2">
    <source>
        <dbReference type="ARBA" id="ARBA00022448"/>
    </source>
</evidence>
<dbReference type="AlphaFoldDB" id="A0A3E0DFV6"/>
<evidence type="ECO:0000259" key="8">
    <source>
        <dbReference type="Pfam" id="PF07715"/>
    </source>
</evidence>
<evidence type="ECO:0000256" key="6">
    <source>
        <dbReference type="ARBA" id="ARBA00023237"/>
    </source>
</evidence>
<dbReference type="InterPro" id="IPR008969">
    <property type="entry name" value="CarboxyPept-like_regulatory"/>
</dbReference>
<dbReference type="Pfam" id="PF07715">
    <property type="entry name" value="Plug"/>
    <property type="match status" value="1"/>
</dbReference>
<dbReference type="Gene3D" id="2.170.130.10">
    <property type="entry name" value="TonB-dependent receptor, plug domain"/>
    <property type="match status" value="1"/>
</dbReference>
<reference evidence="9 10" key="1">
    <citation type="submission" date="2018-08" db="EMBL/GenBank/DDBJ databases">
        <title>Genomic Encyclopedia of Archaeal and Bacterial Type Strains, Phase II (KMG-II): from individual species to whole genera.</title>
        <authorList>
            <person name="Goeker M."/>
        </authorList>
    </citation>
    <scope>NUCLEOTIDE SEQUENCE [LARGE SCALE GENOMIC DNA]</scope>
    <source>
        <strain evidence="9 10">DSM 15986</strain>
    </source>
</reference>
<dbReference type="Pfam" id="PF13715">
    <property type="entry name" value="CarbopepD_reg_2"/>
    <property type="match status" value="1"/>
</dbReference>
<evidence type="ECO:0000313" key="10">
    <source>
        <dbReference type="Proteomes" id="UP000256405"/>
    </source>
</evidence>
<dbReference type="InterPro" id="IPR036942">
    <property type="entry name" value="Beta-barrel_TonB_sf"/>
</dbReference>
<protein>
    <submittedName>
        <fullName evidence="9">TonB-linked SusC/RagA family outer membrane protein</fullName>
    </submittedName>
</protein>
<keyword evidence="6 7" id="KW-0998">Cell outer membrane</keyword>
<sequence length="1061" mass="115465">MRYFMNKNIIGYNINQIILLMKKILLLGLSLFLVSAVAFAQGRKVTGIVSSGEDGEPIPGATVLVKGTSVGAATDIDGKYSLTIPTEGKVLVFSFIGTTTQEINIGQQSVIDVILQPDVQSLSEVVITGAAGIESRRVEMGYNATSIETRDVAQGRAANVAAGLAGKVAGLQINTTGSGVNPNVRVILRGSRSLTGDNEALIVVDNVIVPNTILGNLNPQDIQEITVLNGANAAALYGSAASNGALIIVTKKGKSGAPKVTIGHTTNLETVSFYPQIQDSFGSGYAGGYPQQYVPYENQQYGPRFDGSMVEIGRPLEDGSIQTVPYSNTGSKNDFWETGVTNQTDISISGGDEKSTNFFSAQYLNNNGTTPGDNYTRASIRFNSTRKFTDKLALNISTNYVQNRYDITTATGSMYDQILQTPAHIPLTRYKDWQNDPFANPNGYYNEYYDNPYFQKDNSRENSGNNYLVGNIELKYKPLTWIDFTYRIGVSNRTNYNKITTGQFTFTDYTKGISSSKTDMAGGVSDRSGYSNQLISDFLINLKKPVGDDLFFNLLLGNQLRKNQNKSVVVNANGIVIPGLYNVSNRVGEAGAGEGNYEASQIGVFAQFKTAYKDYLFLELTGRNDWISTLSKENRSFFYPAANISFVVSDAISALKGSNVFTQLKLRGGVSQVGQVNLGNSTNLGAYQLDPTFSPSGGFPFGSLSGYTLDNRLVAANLEPEITSSFEFGTDFILFDGKVNGAFTYYQSETKNQTIPTGVAFSTGFSSYLQNTGIVANQGFETMLNVTALARNNFQINIGANYTFNDNYVVEIGDDLDRLRIGGNGTGSVFAIEGQSYPMLVGNVYKRDDQGRIIVDGTTGYPSVSEDQVNLGNTQPRHRLGVNAEFLYKGFRLYALAEYRGGYSILYNGGDSFDFSGSGITTTYFNRERFVIPNSSYENPESPGTYIENTNVTVTDGGAGFWTDGSFRRNVTENYLIDGAYWKLREVAISYDFPASLMSRVGFIQGATITAQGRNLLIFTPKSNIYTDPDFNFSDGNAVGIVTLNATPPTRFYGGSITLTF</sequence>
<dbReference type="SUPFAM" id="SSF56935">
    <property type="entry name" value="Porins"/>
    <property type="match status" value="1"/>
</dbReference>
<dbReference type="Proteomes" id="UP000256405">
    <property type="component" value="Unassembled WGS sequence"/>
</dbReference>
<dbReference type="SUPFAM" id="SSF49464">
    <property type="entry name" value="Carboxypeptidase regulatory domain-like"/>
    <property type="match status" value="1"/>
</dbReference>
<dbReference type="GO" id="GO:0009279">
    <property type="term" value="C:cell outer membrane"/>
    <property type="evidence" value="ECO:0007669"/>
    <property type="project" value="UniProtKB-SubCell"/>
</dbReference>
<keyword evidence="4 7" id="KW-0812">Transmembrane</keyword>
<comment type="caution">
    <text evidence="9">The sequence shown here is derived from an EMBL/GenBank/DDBJ whole genome shotgun (WGS) entry which is preliminary data.</text>
</comment>
<keyword evidence="2 7" id="KW-0813">Transport</keyword>
<dbReference type="Gene3D" id="2.60.40.1120">
    <property type="entry name" value="Carboxypeptidase-like, regulatory domain"/>
    <property type="match status" value="1"/>
</dbReference>
<evidence type="ECO:0000256" key="3">
    <source>
        <dbReference type="ARBA" id="ARBA00022452"/>
    </source>
</evidence>
<feature type="domain" description="TonB-dependent receptor plug" evidence="8">
    <location>
        <begin position="141"/>
        <end position="245"/>
    </location>
</feature>
<evidence type="ECO:0000313" key="9">
    <source>
        <dbReference type="EMBL" id="REG81562.1"/>
    </source>
</evidence>
<dbReference type="InterPro" id="IPR023996">
    <property type="entry name" value="TonB-dep_OMP_SusC/RagA"/>
</dbReference>
<proteinExistence type="inferred from homology"/>
<gene>
    <name evidence="9" type="ORF">C8N25_12666</name>
</gene>
<name>A0A3E0DFV6_9BACT</name>
<keyword evidence="3 7" id="KW-1134">Transmembrane beta strand</keyword>
<keyword evidence="5 7" id="KW-0472">Membrane</keyword>
<dbReference type="InterPro" id="IPR012910">
    <property type="entry name" value="Plug_dom"/>
</dbReference>
<accession>A0A3E0DFV6</accession>
<dbReference type="Gene3D" id="2.40.170.20">
    <property type="entry name" value="TonB-dependent receptor, beta-barrel domain"/>
    <property type="match status" value="1"/>
</dbReference>
<dbReference type="EMBL" id="QUNF01000026">
    <property type="protein sequence ID" value="REG81562.1"/>
    <property type="molecule type" value="Genomic_DNA"/>
</dbReference>
<dbReference type="InterPro" id="IPR039426">
    <property type="entry name" value="TonB-dep_rcpt-like"/>
</dbReference>
<comment type="subcellular location">
    <subcellularLocation>
        <location evidence="1 7">Cell outer membrane</location>
        <topology evidence="1 7">Multi-pass membrane protein</topology>
    </subcellularLocation>
</comment>
<dbReference type="PROSITE" id="PS52016">
    <property type="entry name" value="TONB_DEPENDENT_REC_3"/>
    <property type="match status" value="1"/>
</dbReference>
<comment type="similarity">
    <text evidence="7">Belongs to the TonB-dependent receptor family.</text>
</comment>
<organism evidence="9 10">
    <name type="scientific">Algoriphagus antarcticus</name>
    <dbReference type="NCBI Taxonomy" id="238540"/>
    <lineage>
        <taxon>Bacteria</taxon>
        <taxon>Pseudomonadati</taxon>
        <taxon>Bacteroidota</taxon>
        <taxon>Cytophagia</taxon>
        <taxon>Cytophagales</taxon>
        <taxon>Cyclobacteriaceae</taxon>
        <taxon>Algoriphagus</taxon>
    </lineage>
</organism>
<evidence type="ECO:0000256" key="1">
    <source>
        <dbReference type="ARBA" id="ARBA00004571"/>
    </source>
</evidence>
<dbReference type="NCBIfam" id="TIGR04056">
    <property type="entry name" value="OMP_RagA_SusC"/>
    <property type="match status" value="1"/>
</dbReference>
<evidence type="ECO:0000256" key="4">
    <source>
        <dbReference type="ARBA" id="ARBA00022692"/>
    </source>
</evidence>
<evidence type="ECO:0000256" key="5">
    <source>
        <dbReference type="ARBA" id="ARBA00023136"/>
    </source>
</evidence>
<keyword evidence="10" id="KW-1185">Reference proteome</keyword>
<evidence type="ECO:0000256" key="7">
    <source>
        <dbReference type="PROSITE-ProRule" id="PRU01360"/>
    </source>
</evidence>